<dbReference type="SUPFAM" id="SSF53850">
    <property type="entry name" value="Periplasmic binding protein-like II"/>
    <property type="match status" value="1"/>
</dbReference>
<dbReference type="GO" id="GO:0071732">
    <property type="term" value="P:cellular response to nitric oxide"/>
    <property type="evidence" value="ECO:0007669"/>
    <property type="project" value="UniProtKB-ARBA"/>
</dbReference>
<dbReference type="SUPFAM" id="SSF55781">
    <property type="entry name" value="GAF domain-like"/>
    <property type="match status" value="2"/>
</dbReference>
<dbReference type="InterPro" id="IPR029016">
    <property type="entry name" value="GAF-like_dom_sf"/>
</dbReference>
<dbReference type="CDD" id="cd01948">
    <property type="entry name" value="EAL"/>
    <property type="match status" value="1"/>
</dbReference>
<gene>
    <name evidence="11" type="ORF">B0F87_10742</name>
</gene>
<dbReference type="Gene3D" id="3.30.450.40">
    <property type="match status" value="2"/>
</dbReference>
<feature type="domain" description="PAC" evidence="8">
    <location>
        <begin position="1289"/>
        <end position="1341"/>
    </location>
</feature>
<accession>A0A2S6HBE5</accession>
<dbReference type="Pfam" id="PF13426">
    <property type="entry name" value="PAS_9"/>
    <property type="match status" value="2"/>
</dbReference>
<keyword evidence="3" id="KW-0973">c-di-GMP</keyword>
<dbReference type="InterPro" id="IPR003018">
    <property type="entry name" value="GAF"/>
</dbReference>
<evidence type="ECO:0000256" key="2">
    <source>
        <dbReference type="ARBA" id="ARBA00012282"/>
    </source>
</evidence>
<dbReference type="RefSeq" id="WP_104429342.1">
    <property type="nucleotide sequence ID" value="NZ_PTIZ01000007.1"/>
</dbReference>
<dbReference type="InterPro" id="IPR000160">
    <property type="entry name" value="GGDEF_dom"/>
</dbReference>
<keyword evidence="6" id="KW-0732">Signal</keyword>
<dbReference type="CDD" id="cd01949">
    <property type="entry name" value="GGDEF"/>
    <property type="match status" value="1"/>
</dbReference>
<dbReference type="Pfam" id="PF13188">
    <property type="entry name" value="PAS_8"/>
    <property type="match status" value="1"/>
</dbReference>
<evidence type="ECO:0000256" key="1">
    <source>
        <dbReference type="ARBA" id="ARBA00001946"/>
    </source>
</evidence>
<dbReference type="Pfam" id="PF09084">
    <property type="entry name" value="NMT1"/>
    <property type="match status" value="1"/>
</dbReference>
<feature type="domain" description="PAC" evidence="8">
    <location>
        <begin position="432"/>
        <end position="485"/>
    </location>
</feature>
<dbReference type="Pfam" id="PF00990">
    <property type="entry name" value="GGDEF"/>
    <property type="match status" value="1"/>
</dbReference>
<feature type="domain" description="PAC" evidence="8">
    <location>
        <begin position="564"/>
        <end position="614"/>
    </location>
</feature>
<sequence length="1783" mass="202241">MMRTYAILVMALICPCFSASAEPIHLQLRWHHQFQFAGYYAALEKGYYKDAGLDVIIHEGTPEKKPVQEVLQGHAQYGEANSELLLERLRGAPLVALAAIYQHSPSVLIARKDAEISSPDGLVGKKIMLLNQTVDADFVAMFNNEGIDINRLHIIPSSYEIRDLINGKADAFNSYLSNEPYFLKQQGIEFNVLNPRNYGVDFYSDILFTTEDELKQHPERVKAFRQASLEGWYYAMDHPQEIIDLLLNKYKVNKSRDHLNFEADAIRPLIVPDVIDLGHMNPWRWRHMAETFIKAGMVENDNFLQNFSYDPDPKADKEKLLKYIKIAAIIILLTSVIALTLLASYRSLKRKNKIAARNEKLLRLAHETAGIGYYVTDLATERWESSPLLDQILGIDAHFERTIPNWGALIHPEHYQRVLDHYQEILHSRERFSMEYEIIRASDNETRWVIAHGDIEFDKTGNPAQLVGTVQDITERKHAEVALRESEDAFRHLFEDSKDPILLIKEGRFIDCNAAALTQLGYHSRSELINYKPDEISPDYQPDGRSSEEKAAEMIAAALQMGYHRFEWLHVRADDSPLPVEVSLTPMTVHGELITHVCWRDITERKQTEQQLTRQLRYLNIMERISRINATAESLEAMLDGVLKEIQLIFNADRAWFLYPCDPKANFFSVPMERTRPEWPGAFVRNKQIPVTQDITELLQSVLETDDPLQYGPQLSLAVPKISAEDFSVKSQLQIALRPQIGSPWLLGIHHCSEAHIHDADDLWIFTEIAQRITEALSSLISIKSLRESKEHFRLLIQKSPVAIGIINKQNGIDLLNDRFIQTFGYTLNDAPNLDAWWPLAYPDEHYRDQVKETWTGFMEKAIVEEKDLEPMEFRVTCKNGTVRDIIFYNAIVGERILVFFDDITERKAVENKLRSRTDELALQNQILQQINQGVDLPQILNELVRQIEVLHPNMLCSILLLDEDNKHLRHGAAPSLPDVYNQAVDGLAIGDGVGSCGTAAYRGESVIIEDVQHHPYWEPFRDLAKLAGLQACWSHPIKNNQGRVLGTFAVYHRLPTHPTHDEINLVDHYAELAQLAIERNQSMIQIAESLSILKATLEATGEAILAVDLNNNWLLHNQKFIDLWQIPDEVIAAKIGAEDGNAELLYGPNQIKDPEAFSNKVTGLYATPEANSFDIIEFKDGKVVERYSIPKIINNKVVGRVWSFRDVTEQKQAEAELRIAATAFESQEGMSITDANQTILKINKAFTRITGYSPEEVIGKTHAMLNSGRQDGHFYSVLQHTLKQDGYWEGEIWNRRKNGEIYPQWLSITTVSDASNQITNYVAAFTDITKDKEAEETIHNLAYYDPLTALPNRRLLWERLKHGIEVERRDGKQLALLMLDLDRFKAVNDSMGHLAGDELLQQVAARIKARLRDVDMVARLGGDEFIVLLEDITHPEDAARVAEDIVADLSKPFQLLKNNSACPDPELSRKVRIGASIGISLFPQHGDSPETLLDNADIALYRAKDEGRGCFAYFSEEFTIIARERIALETRLRRATEQRELCVYYQAQIDIDSGLIIGAEALVRWHDPAAGLISPANFIPIAEETGLIVEIGAWVLRETCLQGRRWIDAGLPSLTLAVNVSPHQFRRSDISALVAEVLSETGFPAELLELELTESGLMENEEKAVEVLNNLRAQGVRLAIDDFGTGYSSLAYLKRFPLDVLKIDKSFIDDIPSVQDDMEITATIVAMGHILGFKVLAEGVETLEQLAFLREKGCDTYQGYIKSKPLPAEDFAQLLRDQNLNG</sequence>
<dbReference type="SMART" id="SM00091">
    <property type="entry name" value="PAS"/>
    <property type="match status" value="4"/>
</dbReference>
<dbReference type="PANTHER" id="PTHR44757:SF2">
    <property type="entry name" value="BIOFILM ARCHITECTURE MAINTENANCE PROTEIN MBAA"/>
    <property type="match status" value="1"/>
</dbReference>
<dbReference type="Proteomes" id="UP000240010">
    <property type="component" value="Unassembled WGS sequence"/>
</dbReference>
<dbReference type="Gene3D" id="2.10.70.100">
    <property type="match status" value="1"/>
</dbReference>
<evidence type="ECO:0000259" key="8">
    <source>
        <dbReference type="PROSITE" id="PS50113"/>
    </source>
</evidence>
<dbReference type="Gene3D" id="3.20.20.450">
    <property type="entry name" value="EAL domain"/>
    <property type="match status" value="1"/>
</dbReference>
<feature type="domain" description="GGDEF" evidence="10">
    <location>
        <begin position="1373"/>
        <end position="1517"/>
    </location>
</feature>
<dbReference type="InterPro" id="IPR035919">
    <property type="entry name" value="EAL_sf"/>
</dbReference>
<dbReference type="InterPro" id="IPR015168">
    <property type="entry name" value="SsuA/THI5"/>
</dbReference>
<dbReference type="SUPFAM" id="SSF141868">
    <property type="entry name" value="EAL domain-like"/>
    <property type="match status" value="1"/>
</dbReference>
<reference evidence="11 12" key="1">
    <citation type="submission" date="2018-02" db="EMBL/GenBank/DDBJ databases">
        <title>Subsurface microbial communities from deep shales in Ohio and West Virginia, USA.</title>
        <authorList>
            <person name="Wrighton K."/>
        </authorList>
    </citation>
    <scope>NUCLEOTIDE SEQUENCE [LARGE SCALE GENOMIC DNA]</scope>
    <source>
        <strain evidence="11 12">OWC-DMM</strain>
    </source>
</reference>
<comment type="caution">
    <text evidence="11">The sequence shown here is derived from an EMBL/GenBank/DDBJ whole genome shotgun (WGS) entry which is preliminary data.</text>
</comment>
<dbReference type="InterPro" id="IPR013655">
    <property type="entry name" value="PAS_fold_3"/>
</dbReference>
<dbReference type="InterPro" id="IPR000014">
    <property type="entry name" value="PAS"/>
</dbReference>
<comment type="cofactor">
    <cofactor evidence="1">
        <name>Mg(2+)</name>
        <dbReference type="ChEBI" id="CHEBI:18420"/>
    </cofactor>
</comment>
<dbReference type="Gene3D" id="3.30.450.20">
    <property type="entry name" value="PAS domain"/>
    <property type="match status" value="5"/>
</dbReference>
<dbReference type="NCBIfam" id="TIGR00229">
    <property type="entry name" value="sensory_box"/>
    <property type="match status" value="4"/>
</dbReference>
<dbReference type="Pfam" id="PF08447">
    <property type="entry name" value="PAS_3"/>
    <property type="match status" value="1"/>
</dbReference>
<dbReference type="SMART" id="SM00065">
    <property type="entry name" value="GAF"/>
    <property type="match status" value="1"/>
</dbReference>
<dbReference type="Gene3D" id="3.40.190.10">
    <property type="entry name" value="Periplasmic binding protein-like II"/>
    <property type="match status" value="2"/>
</dbReference>
<feature type="signal peptide" evidence="6">
    <location>
        <begin position="1"/>
        <end position="21"/>
    </location>
</feature>
<comment type="catalytic activity">
    <reaction evidence="4">
        <text>3',3'-c-di-GMP + H2O = 5'-phosphoguanylyl(3'-&gt;5')guanosine + H(+)</text>
        <dbReference type="Rhea" id="RHEA:24902"/>
        <dbReference type="ChEBI" id="CHEBI:15377"/>
        <dbReference type="ChEBI" id="CHEBI:15378"/>
        <dbReference type="ChEBI" id="CHEBI:58754"/>
        <dbReference type="ChEBI" id="CHEBI:58805"/>
        <dbReference type="EC" id="3.1.4.52"/>
    </reaction>
    <physiologicalReaction direction="left-to-right" evidence="4">
        <dbReference type="Rhea" id="RHEA:24903"/>
    </physiologicalReaction>
</comment>
<dbReference type="FunFam" id="3.30.70.270:FF:000001">
    <property type="entry name" value="Diguanylate cyclase domain protein"/>
    <property type="match status" value="1"/>
</dbReference>
<feature type="transmembrane region" description="Helical" evidence="5">
    <location>
        <begin position="323"/>
        <end position="343"/>
    </location>
</feature>
<feature type="domain" description="EAL" evidence="9">
    <location>
        <begin position="1526"/>
        <end position="1780"/>
    </location>
</feature>
<name>A0A2S6HBE5_9GAMM</name>
<organism evidence="11 12">
    <name type="scientific">Methylobacter tundripaludum</name>
    <dbReference type="NCBI Taxonomy" id="173365"/>
    <lineage>
        <taxon>Bacteria</taxon>
        <taxon>Pseudomonadati</taxon>
        <taxon>Pseudomonadota</taxon>
        <taxon>Gammaproteobacteria</taxon>
        <taxon>Methylococcales</taxon>
        <taxon>Methylococcaceae</taxon>
        <taxon>Methylobacter</taxon>
    </lineage>
</organism>
<protein>
    <recommendedName>
        <fullName evidence="2">cyclic-guanylate-specific phosphodiesterase</fullName>
        <ecNumber evidence="2">3.1.4.52</ecNumber>
    </recommendedName>
</protein>
<evidence type="ECO:0000256" key="3">
    <source>
        <dbReference type="ARBA" id="ARBA00022636"/>
    </source>
</evidence>
<dbReference type="InterPro" id="IPR029787">
    <property type="entry name" value="Nucleotide_cyclase"/>
</dbReference>
<dbReference type="Pfam" id="PF13185">
    <property type="entry name" value="GAF_2"/>
    <property type="match status" value="1"/>
</dbReference>
<dbReference type="InterPro" id="IPR001610">
    <property type="entry name" value="PAC"/>
</dbReference>
<evidence type="ECO:0000259" key="9">
    <source>
        <dbReference type="PROSITE" id="PS50883"/>
    </source>
</evidence>
<dbReference type="InterPro" id="IPR035965">
    <property type="entry name" value="PAS-like_dom_sf"/>
</dbReference>
<dbReference type="InterPro" id="IPR001633">
    <property type="entry name" value="EAL_dom"/>
</dbReference>
<keyword evidence="5" id="KW-0472">Membrane</keyword>
<dbReference type="InterPro" id="IPR000700">
    <property type="entry name" value="PAS-assoc_C"/>
</dbReference>
<evidence type="ECO:0000256" key="4">
    <source>
        <dbReference type="ARBA" id="ARBA00051114"/>
    </source>
</evidence>
<dbReference type="PROSITE" id="PS50887">
    <property type="entry name" value="GGDEF"/>
    <property type="match status" value="1"/>
</dbReference>
<dbReference type="CDD" id="cd00130">
    <property type="entry name" value="PAS"/>
    <property type="match status" value="3"/>
</dbReference>
<dbReference type="PROSITE" id="PS50113">
    <property type="entry name" value="PAC"/>
    <property type="match status" value="3"/>
</dbReference>
<dbReference type="Gene3D" id="3.30.70.270">
    <property type="match status" value="1"/>
</dbReference>
<dbReference type="SUPFAM" id="SSF55073">
    <property type="entry name" value="Nucleotide cyclase"/>
    <property type="match status" value="1"/>
</dbReference>
<evidence type="ECO:0000313" key="12">
    <source>
        <dbReference type="Proteomes" id="UP000240010"/>
    </source>
</evidence>
<evidence type="ECO:0000313" key="11">
    <source>
        <dbReference type="EMBL" id="PPK74799.1"/>
    </source>
</evidence>
<dbReference type="SMART" id="SM00086">
    <property type="entry name" value="PAC"/>
    <property type="match status" value="4"/>
</dbReference>
<dbReference type="InterPro" id="IPR052155">
    <property type="entry name" value="Biofilm_reg_signaling"/>
</dbReference>
<feature type="chain" id="PRO_5015678516" description="cyclic-guanylate-specific phosphodiesterase" evidence="6">
    <location>
        <begin position="22"/>
        <end position="1783"/>
    </location>
</feature>
<dbReference type="SUPFAM" id="SSF55785">
    <property type="entry name" value="PYP-like sensor domain (PAS domain)"/>
    <property type="match status" value="5"/>
</dbReference>
<dbReference type="PROSITE" id="PS50883">
    <property type="entry name" value="EAL"/>
    <property type="match status" value="1"/>
</dbReference>
<feature type="domain" description="PAS" evidence="7">
    <location>
        <begin position="1214"/>
        <end position="1262"/>
    </location>
</feature>
<evidence type="ECO:0000259" key="10">
    <source>
        <dbReference type="PROSITE" id="PS50887"/>
    </source>
</evidence>
<proteinExistence type="predicted"/>
<evidence type="ECO:0000256" key="5">
    <source>
        <dbReference type="SAM" id="Phobius"/>
    </source>
</evidence>
<dbReference type="SMART" id="SM00267">
    <property type="entry name" value="GGDEF"/>
    <property type="match status" value="1"/>
</dbReference>
<dbReference type="GO" id="GO:0071111">
    <property type="term" value="F:cyclic-guanylate-specific phosphodiesterase activity"/>
    <property type="evidence" value="ECO:0007669"/>
    <property type="project" value="UniProtKB-EC"/>
</dbReference>
<dbReference type="Pfam" id="PF00563">
    <property type="entry name" value="EAL"/>
    <property type="match status" value="1"/>
</dbReference>
<dbReference type="PANTHER" id="PTHR44757">
    <property type="entry name" value="DIGUANYLATE CYCLASE DGCP"/>
    <property type="match status" value="1"/>
</dbReference>
<dbReference type="PROSITE" id="PS50112">
    <property type="entry name" value="PAS"/>
    <property type="match status" value="1"/>
</dbReference>
<dbReference type="NCBIfam" id="TIGR00254">
    <property type="entry name" value="GGDEF"/>
    <property type="match status" value="1"/>
</dbReference>
<evidence type="ECO:0000256" key="6">
    <source>
        <dbReference type="SAM" id="SignalP"/>
    </source>
</evidence>
<evidence type="ECO:0000259" key="7">
    <source>
        <dbReference type="PROSITE" id="PS50112"/>
    </source>
</evidence>
<dbReference type="EMBL" id="PTIZ01000007">
    <property type="protein sequence ID" value="PPK74799.1"/>
    <property type="molecule type" value="Genomic_DNA"/>
</dbReference>
<dbReference type="InterPro" id="IPR043128">
    <property type="entry name" value="Rev_trsase/Diguanyl_cyclase"/>
</dbReference>
<dbReference type="FunFam" id="3.20.20.450:FF:000001">
    <property type="entry name" value="Cyclic di-GMP phosphodiesterase yahA"/>
    <property type="match status" value="1"/>
</dbReference>
<keyword evidence="5" id="KW-0812">Transmembrane</keyword>
<keyword evidence="5" id="KW-1133">Transmembrane helix</keyword>
<dbReference type="SMART" id="SM00052">
    <property type="entry name" value="EAL"/>
    <property type="match status" value="1"/>
</dbReference>
<dbReference type="EC" id="3.1.4.52" evidence="2"/>